<comment type="caution">
    <text evidence="2">The sequence shown here is derived from an EMBL/GenBank/DDBJ whole genome shotgun (WGS) entry which is preliminary data.</text>
</comment>
<organism evidence="2 3">
    <name type="scientific">Novosphingobium malaysiense</name>
    <dbReference type="NCBI Taxonomy" id="1348853"/>
    <lineage>
        <taxon>Bacteria</taxon>
        <taxon>Pseudomonadati</taxon>
        <taxon>Pseudomonadota</taxon>
        <taxon>Alphaproteobacteria</taxon>
        <taxon>Sphingomonadales</taxon>
        <taxon>Sphingomonadaceae</taxon>
        <taxon>Novosphingobium</taxon>
    </lineage>
</organism>
<gene>
    <name evidence="2" type="ORF">LK12_02490</name>
</gene>
<reference evidence="2 3" key="1">
    <citation type="submission" date="2014-10" db="EMBL/GenBank/DDBJ databases">
        <title>Genome sequence of Novosphingobium malaysiense MUSC 273(T).</title>
        <authorList>
            <person name="Lee L.-H."/>
        </authorList>
    </citation>
    <scope>NUCLEOTIDE SEQUENCE [LARGE SCALE GENOMIC DNA]</scope>
    <source>
        <strain evidence="2 3">MUSC 273</strain>
    </source>
</reference>
<accession>A0A0B1ZVL4</accession>
<keyword evidence="3" id="KW-1185">Reference proteome</keyword>
<evidence type="ECO:0000256" key="1">
    <source>
        <dbReference type="SAM" id="MobiDB-lite"/>
    </source>
</evidence>
<evidence type="ECO:0000313" key="3">
    <source>
        <dbReference type="Proteomes" id="UP000031057"/>
    </source>
</evidence>
<dbReference type="EMBL" id="JTDI01000001">
    <property type="protein sequence ID" value="KHK93218.1"/>
    <property type="molecule type" value="Genomic_DNA"/>
</dbReference>
<name>A0A0B1ZVL4_9SPHN</name>
<protein>
    <submittedName>
        <fullName evidence="2">Uncharacterized protein</fullName>
    </submittedName>
</protein>
<dbReference type="Proteomes" id="UP000031057">
    <property type="component" value="Unassembled WGS sequence"/>
</dbReference>
<dbReference type="AlphaFoldDB" id="A0A0B1ZVL4"/>
<dbReference type="STRING" id="1348853.LK12_02490"/>
<feature type="region of interest" description="Disordered" evidence="1">
    <location>
        <begin position="132"/>
        <end position="157"/>
    </location>
</feature>
<sequence>MYPELESELANVKCTALVPGALVLGPLLGIVASQSVNTRPVDRGENVFGSIPQHAITSYGDTQRQVTPSPDHYPLITPHGRVEVHELWSHGLMRNRRLAIYDYYDPEPVPEPEPYSYDPEPSRTAHRDHAGYETAQGRASSVAGPDAEASPPGSAVKARGSARIIDVEAELASIGRSEPVELTGCADSSRGCGGLDDTAPIRPIGPQVATLQSGQGAISPN</sequence>
<proteinExistence type="predicted"/>
<evidence type="ECO:0000313" key="2">
    <source>
        <dbReference type="EMBL" id="KHK93218.1"/>
    </source>
</evidence>